<protein>
    <submittedName>
        <fullName evidence="1">Uncharacterized protein</fullName>
    </submittedName>
</protein>
<proteinExistence type="predicted"/>
<evidence type="ECO:0000313" key="1">
    <source>
        <dbReference type="EMBL" id="CDW81402.1"/>
    </source>
</evidence>
<sequence>MVDIQSYIKDQNSRDCKSPVLAEEFRRVNSGILTADNSANLTPNPKTRLSFIQRRLLRNQQQCLSDLALDKPKQDQDKIFGFEKSEQVAGVGLSDTKHLQLLNQKRKISLNTVSNEWPEISALSLQEQEDIKFFGILSSKDTTSKYLLTRENTGVKNII</sequence>
<organism evidence="1 2">
    <name type="scientific">Stylonychia lemnae</name>
    <name type="common">Ciliate</name>
    <dbReference type="NCBI Taxonomy" id="5949"/>
    <lineage>
        <taxon>Eukaryota</taxon>
        <taxon>Sar</taxon>
        <taxon>Alveolata</taxon>
        <taxon>Ciliophora</taxon>
        <taxon>Intramacronucleata</taxon>
        <taxon>Spirotrichea</taxon>
        <taxon>Stichotrichia</taxon>
        <taxon>Sporadotrichida</taxon>
        <taxon>Oxytrichidae</taxon>
        <taxon>Stylonychinae</taxon>
        <taxon>Stylonychia</taxon>
    </lineage>
</organism>
<name>A0A078AIX4_STYLE</name>
<accession>A0A078AIX4</accession>
<keyword evidence="2" id="KW-1185">Reference proteome</keyword>
<dbReference type="InParanoid" id="A0A078AIX4"/>
<evidence type="ECO:0000313" key="2">
    <source>
        <dbReference type="Proteomes" id="UP000039865"/>
    </source>
</evidence>
<reference evidence="1 2" key="1">
    <citation type="submission" date="2014-06" db="EMBL/GenBank/DDBJ databases">
        <authorList>
            <person name="Swart Estienne"/>
        </authorList>
    </citation>
    <scope>NUCLEOTIDE SEQUENCE [LARGE SCALE GENOMIC DNA]</scope>
    <source>
        <strain evidence="1 2">130c</strain>
    </source>
</reference>
<dbReference type="EMBL" id="CCKQ01009894">
    <property type="protein sequence ID" value="CDW81402.1"/>
    <property type="molecule type" value="Genomic_DNA"/>
</dbReference>
<dbReference type="Proteomes" id="UP000039865">
    <property type="component" value="Unassembled WGS sequence"/>
</dbReference>
<dbReference type="AlphaFoldDB" id="A0A078AIX4"/>
<gene>
    <name evidence="1" type="primary">Contig10084.g10775</name>
    <name evidence="1" type="ORF">STYLEM_10418</name>
</gene>